<feature type="chain" id="PRO_5038008322" description="Lipocalin-like domain-containing protein" evidence="1">
    <location>
        <begin position="26"/>
        <end position="153"/>
    </location>
</feature>
<accession>A0A917J1P5</accession>
<keyword evidence="3" id="KW-1185">Reference proteome</keyword>
<proteinExistence type="predicted"/>
<organism evidence="2 3">
    <name type="scientific">Filimonas zeae</name>
    <dbReference type="NCBI Taxonomy" id="1737353"/>
    <lineage>
        <taxon>Bacteria</taxon>
        <taxon>Pseudomonadati</taxon>
        <taxon>Bacteroidota</taxon>
        <taxon>Chitinophagia</taxon>
        <taxon>Chitinophagales</taxon>
        <taxon>Chitinophagaceae</taxon>
        <taxon>Filimonas</taxon>
    </lineage>
</organism>
<dbReference type="Proteomes" id="UP000627292">
    <property type="component" value="Unassembled WGS sequence"/>
</dbReference>
<keyword evidence="1" id="KW-0732">Signal</keyword>
<feature type="signal peptide" evidence="1">
    <location>
        <begin position="1"/>
        <end position="25"/>
    </location>
</feature>
<dbReference type="AlphaFoldDB" id="A0A917J1P5"/>
<sequence length="153" mass="16717">MKKALTFLVLAVAILTTSCIKEANAPENEMTTCPATGLPSTYLGKWKLAGEMKPTGESKWEAVSNGFELNVKADSTYTVSTADDFIIGTGGRVDFRNKSTWFTNYSHGIRSVVPEANVYFNSNCDTFYMVSYVASKDLAALKFARIKSVGTVQ</sequence>
<protein>
    <recommendedName>
        <fullName evidence="4">Lipocalin-like domain-containing protein</fullName>
    </recommendedName>
</protein>
<reference evidence="2" key="1">
    <citation type="journal article" date="2014" name="Int. J. Syst. Evol. Microbiol.">
        <title>Complete genome sequence of Corynebacterium casei LMG S-19264T (=DSM 44701T), isolated from a smear-ripened cheese.</title>
        <authorList>
            <consortium name="US DOE Joint Genome Institute (JGI-PGF)"/>
            <person name="Walter F."/>
            <person name="Albersmeier A."/>
            <person name="Kalinowski J."/>
            <person name="Ruckert C."/>
        </authorList>
    </citation>
    <scope>NUCLEOTIDE SEQUENCE</scope>
    <source>
        <strain evidence="2">CGMCC 1.15290</strain>
    </source>
</reference>
<dbReference type="RefSeq" id="WP_188955213.1">
    <property type="nucleotide sequence ID" value="NZ_BMIB01000004.1"/>
</dbReference>
<evidence type="ECO:0000313" key="3">
    <source>
        <dbReference type="Proteomes" id="UP000627292"/>
    </source>
</evidence>
<evidence type="ECO:0000256" key="1">
    <source>
        <dbReference type="SAM" id="SignalP"/>
    </source>
</evidence>
<evidence type="ECO:0008006" key="4">
    <source>
        <dbReference type="Google" id="ProtNLM"/>
    </source>
</evidence>
<dbReference type="EMBL" id="BMIB01000004">
    <property type="protein sequence ID" value="GGH74746.1"/>
    <property type="molecule type" value="Genomic_DNA"/>
</dbReference>
<reference evidence="2" key="2">
    <citation type="submission" date="2020-09" db="EMBL/GenBank/DDBJ databases">
        <authorList>
            <person name="Sun Q."/>
            <person name="Zhou Y."/>
        </authorList>
    </citation>
    <scope>NUCLEOTIDE SEQUENCE</scope>
    <source>
        <strain evidence="2">CGMCC 1.15290</strain>
    </source>
</reference>
<name>A0A917J1P5_9BACT</name>
<dbReference type="PROSITE" id="PS51257">
    <property type="entry name" value="PROKAR_LIPOPROTEIN"/>
    <property type="match status" value="1"/>
</dbReference>
<comment type="caution">
    <text evidence="2">The sequence shown here is derived from an EMBL/GenBank/DDBJ whole genome shotgun (WGS) entry which is preliminary data.</text>
</comment>
<evidence type="ECO:0000313" key="2">
    <source>
        <dbReference type="EMBL" id="GGH74746.1"/>
    </source>
</evidence>
<gene>
    <name evidence="2" type="ORF">GCM10011379_37630</name>
</gene>